<dbReference type="SMART" id="SM00248">
    <property type="entry name" value="ANK"/>
    <property type="match status" value="2"/>
</dbReference>
<evidence type="ECO:0000256" key="3">
    <source>
        <dbReference type="PROSITE-ProRule" id="PRU00023"/>
    </source>
</evidence>
<keyword evidence="2 3" id="KW-0040">ANK repeat</keyword>
<dbReference type="PANTHER" id="PTHR24171">
    <property type="entry name" value="ANKYRIN REPEAT DOMAIN-CONTAINING PROTEIN 39-RELATED"/>
    <property type="match status" value="1"/>
</dbReference>
<dbReference type="InterPro" id="IPR002110">
    <property type="entry name" value="Ankyrin_rpt"/>
</dbReference>
<evidence type="ECO:0008006" key="7">
    <source>
        <dbReference type="Google" id="ProtNLM"/>
    </source>
</evidence>
<feature type="compositionally biased region" description="Polar residues" evidence="4">
    <location>
        <begin position="7"/>
        <end position="18"/>
    </location>
</feature>
<dbReference type="InterPro" id="IPR036770">
    <property type="entry name" value="Ankyrin_rpt-contain_sf"/>
</dbReference>
<feature type="region of interest" description="Disordered" evidence="4">
    <location>
        <begin position="1"/>
        <end position="30"/>
    </location>
</feature>
<feature type="repeat" description="ANK" evidence="3">
    <location>
        <begin position="69"/>
        <end position="101"/>
    </location>
</feature>
<protein>
    <recommendedName>
        <fullName evidence="7">Ankyrin</fullName>
    </recommendedName>
</protein>
<gene>
    <name evidence="5" type="ORF">AAFC00_003230</name>
</gene>
<evidence type="ECO:0000256" key="4">
    <source>
        <dbReference type="SAM" id="MobiDB-lite"/>
    </source>
</evidence>
<evidence type="ECO:0000256" key="2">
    <source>
        <dbReference type="ARBA" id="ARBA00023043"/>
    </source>
</evidence>
<dbReference type="PANTHER" id="PTHR24171:SF8">
    <property type="entry name" value="BRCA1-ASSOCIATED RING DOMAIN PROTEIN 1"/>
    <property type="match status" value="1"/>
</dbReference>
<dbReference type="SUPFAM" id="SSF48403">
    <property type="entry name" value="Ankyrin repeat"/>
    <property type="match status" value="1"/>
</dbReference>
<dbReference type="Gene3D" id="1.25.40.20">
    <property type="entry name" value="Ankyrin repeat-containing domain"/>
    <property type="match status" value="1"/>
</dbReference>
<name>A0ABR3PAX6_9PEZI</name>
<dbReference type="EMBL" id="JBFMKM010000012">
    <property type="protein sequence ID" value="KAL1302905.1"/>
    <property type="molecule type" value="Genomic_DNA"/>
</dbReference>
<organism evidence="5 6">
    <name type="scientific">Neodothiora populina</name>
    <dbReference type="NCBI Taxonomy" id="2781224"/>
    <lineage>
        <taxon>Eukaryota</taxon>
        <taxon>Fungi</taxon>
        <taxon>Dikarya</taxon>
        <taxon>Ascomycota</taxon>
        <taxon>Pezizomycotina</taxon>
        <taxon>Dothideomycetes</taxon>
        <taxon>Dothideomycetidae</taxon>
        <taxon>Dothideales</taxon>
        <taxon>Dothioraceae</taxon>
        <taxon>Neodothiora</taxon>
    </lineage>
</organism>
<evidence type="ECO:0000313" key="6">
    <source>
        <dbReference type="Proteomes" id="UP001562354"/>
    </source>
</evidence>
<evidence type="ECO:0000313" key="5">
    <source>
        <dbReference type="EMBL" id="KAL1302905.1"/>
    </source>
</evidence>
<dbReference type="Pfam" id="PF12796">
    <property type="entry name" value="Ank_2"/>
    <property type="match status" value="1"/>
</dbReference>
<keyword evidence="1" id="KW-0677">Repeat</keyword>
<evidence type="ECO:0000256" key="1">
    <source>
        <dbReference type="ARBA" id="ARBA00022737"/>
    </source>
</evidence>
<accession>A0ABR3PAX6</accession>
<comment type="caution">
    <text evidence="5">The sequence shown here is derived from an EMBL/GenBank/DDBJ whole genome shotgun (WGS) entry which is preliminary data.</text>
</comment>
<sequence length="157" mass="16873">MGLPMHSSESQNERSAPTPSGGLSDRATSLPPAAVELATKLFDFAREGKTNELSQYVSAGIPPNLTNHKGDTLLMLAAYYGHPDTVRMLLEKGADPNTLNDRGQSPLAGAVFKGSDEVVKVLFEQGKADIFAGQPNAVDSAMMFKKEDYLTLFGVER</sequence>
<dbReference type="GeneID" id="95976932"/>
<reference evidence="5 6" key="1">
    <citation type="submission" date="2024-07" db="EMBL/GenBank/DDBJ databases">
        <title>Draft sequence of the Neodothiora populina.</title>
        <authorList>
            <person name="Drown D.D."/>
            <person name="Schuette U.S."/>
            <person name="Buechlein A.B."/>
            <person name="Rusch D.R."/>
            <person name="Winton L.W."/>
            <person name="Adams G.A."/>
        </authorList>
    </citation>
    <scope>NUCLEOTIDE SEQUENCE [LARGE SCALE GENOMIC DNA]</scope>
    <source>
        <strain evidence="5 6">CPC 39397</strain>
    </source>
</reference>
<keyword evidence="6" id="KW-1185">Reference proteome</keyword>
<dbReference type="RefSeq" id="XP_069199181.1">
    <property type="nucleotide sequence ID" value="XM_069342675.1"/>
</dbReference>
<proteinExistence type="predicted"/>
<dbReference type="PROSITE" id="PS50297">
    <property type="entry name" value="ANK_REP_REGION"/>
    <property type="match status" value="1"/>
</dbReference>
<dbReference type="PROSITE" id="PS50088">
    <property type="entry name" value="ANK_REPEAT"/>
    <property type="match status" value="1"/>
</dbReference>
<dbReference type="Proteomes" id="UP001562354">
    <property type="component" value="Unassembled WGS sequence"/>
</dbReference>